<dbReference type="AlphaFoldDB" id="A0A7X2G3J5"/>
<dbReference type="InterPro" id="IPR027417">
    <property type="entry name" value="P-loop_NTPase"/>
</dbReference>
<dbReference type="InterPro" id="IPR011704">
    <property type="entry name" value="ATPase_dyneun-rel_AAA"/>
</dbReference>
<reference evidence="2 3" key="1">
    <citation type="submission" date="2019-11" db="EMBL/GenBank/DDBJ databases">
        <title>Draft genome sequence of 12 host-associated Lactobacillus reuteri rodent strains.</title>
        <authorList>
            <person name="Zhang S."/>
            <person name="Ozcam M."/>
            <person name="Van Pijkeren J.P."/>
        </authorList>
    </citation>
    <scope>NUCLEOTIDE SEQUENCE [LARGE SCALE GENOMIC DNA]</scope>
    <source>
        <strain evidence="2 3">N4I</strain>
    </source>
</reference>
<evidence type="ECO:0000313" key="2">
    <source>
        <dbReference type="EMBL" id="MRG90036.1"/>
    </source>
</evidence>
<dbReference type="GO" id="GO:0016887">
    <property type="term" value="F:ATP hydrolysis activity"/>
    <property type="evidence" value="ECO:0007669"/>
    <property type="project" value="InterPro"/>
</dbReference>
<dbReference type="Gene3D" id="3.40.50.300">
    <property type="entry name" value="P-loop containing nucleotide triphosphate hydrolases"/>
    <property type="match status" value="1"/>
</dbReference>
<feature type="domain" description="ATPase dynein-related AAA" evidence="1">
    <location>
        <begin position="305"/>
        <end position="464"/>
    </location>
</feature>
<gene>
    <name evidence="2" type="ORF">GIX76_08595</name>
</gene>
<sequence>MNQLFIGVWNHKEKDGTISDEGGVFTDKNKNVMFNLQVLNSLDKEYRDKQIHVFPNELAKMGFQDNYYDDEDTRKLTLRHYLNDKIFIFKIDDREFDNPHAYDIRTHIRNSDFSVNDTFEEVPIFFDDSKKLSDKLLIGETIRSRAVNLISDKKDSISSFMISKDENSNLILFEDVTAINTDGIESVQYQKPDDNNPITIRKITNNSQMDNYYYDNGDSSDIRHNIMFIPTRYLKGDQLDNFATRYSLLTESKDNMVENSKVQDPDLLFLDQFNNVLRSSKYQLLLDQDDIVKLHTSIKSNLLTILAGLSGTGKSRIIRAYAEALGIDKNSENRFKFISVKPSWQDDSDLLGFADTISNNYRPSDTGLVDTLIDAKKNSDQIYLIVLDEMNLSRIEYYFSQFLSVLERDSDERYLTLYSDYLEARLYNSSTYHARIMIPENVRFIGTMNIDESTFELSDKLIDRANIIELNTVPFYEIENMKLENLKQKQEEKNWHKFPVSLLNHSAHDIKLDTTQLNFLWELHEALNHELPNIGVSWRNVKFIEKFLNRLPSNYFKKIDEAFDWQVSERILTKLRGTDTMLSNLISYNEKDHKLNGKIIEILDKYADLSQFEVSRKVLQVKVRELVVNGYAR</sequence>
<evidence type="ECO:0000313" key="3">
    <source>
        <dbReference type="Proteomes" id="UP000460207"/>
    </source>
</evidence>
<dbReference type="PANTHER" id="PTHR37291:SF1">
    <property type="entry name" value="TYPE IV METHYL-DIRECTED RESTRICTION ENZYME ECOKMCRB SUBUNIT"/>
    <property type="match status" value="1"/>
</dbReference>
<name>A0A7X2G3J5_LIMRT</name>
<dbReference type="SUPFAM" id="SSF52540">
    <property type="entry name" value="P-loop containing nucleoside triphosphate hydrolases"/>
    <property type="match status" value="1"/>
</dbReference>
<evidence type="ECO:0000259" key="1">
    <source>
        <dbReference type="Pfam" id="PF07728"/>
    </source>
</evidence>
<dbReference type="EMBL" id="WJND01000015">
    <property type="protein sequence ID" value="MRG90036.1"/>
    <property type="molecule type" value="Genomic_DNA"/>
</dbReference>
<protein>
    <submittedName>
        <fullName evidence="2">AAA domain-containing protein</fullName>
    </submittedName>
</protein>
<proteinExistence type="predicted"/>
<dbReference type="Proteomes" id="UP000460207">
    <property type="component" value="Unassembled WGS sequence"/>
</dbReference>
<accession>A0A7X2G3J5</accession>
<dbReference type="RefSeq" id="WP_153704277.1">
    <property type="nucleotide sequence ID" value="NZ_WJND01000015.1"/>
</dbReference>
<organism evidence="2 3">
    <name type="scientific">Limosilactobacillus reuteri</name>
    <name type="common">Lactobacillus reuteri</name>
    <dbReference type="NCBI Taxonomy" id="1598"/>
    <lineage>
        <taxon>Bacteria</taxon>
        <taxon>Bacillati</taxon>
        <taxon>Bacillota</taxon>
        <taxon>Bacilli</taxon>
        <taxon>Lactobacillales</taxon>
        <taxon>Lactobacillaceae</taxon>
        <taxon>Limosilactobacillus</taxon>
    </lineage>
</organism>
<comment type="caution">
    <text evidence="2">The sequence shown here is derived from an EMBL/GenBank/DDBJ whole genome shotgun (WGS) entry which is preliminary data.</text>
</comment>
<dbReference type="GO" id="GO:0005524">
    <property type="term" value="F:ATP binding"/>
    <property type="evidence" value="ECO:0007669"/>
    <property type="project" value="InterPro"/>
</dbReference>
<dbReference type="Pfam" id="PF07728">
    <property type="entry name" value="AAA_5"/>
    <property type="match status" value="1"/>
</dbReference>
<dbReference type="PANTHER" id="PTHR37291">
    <property type="entry name" value="5-METHYLCYTOSINE-SPECIFIC RESTRICTION ENZYME B"/>
    <property type="match status" value="1"/>
</dbReference>
<dbReference type="InterPro" id="IPR052934">
    <property type="entry name" value="Methyl-DNA_Rec/Restrict_Enz"/>
</dbReference>